<keyword evidence="1" id="KW-0472">Membrane</keyword>
<protein>
    <submittedName>
        <fullName evidence="2">Uncharacterized protein</fullName>
    </submittedName>
</protein>
<proteinExistence type="predicted"/>
<keyword evidence="3" id="KW-1185">Reference proteome</keyword>
<evidence type="ECO:0000313" key="2">
    <source>
        <dbReference type="EMBL" id="MDR7269055.1"/>
    </source>
</evidence>
<feature type="transmembrane region" description="Helical" evidence="1">
    <location>
        <begin position="131"/>
        <end position="155"/>
    </location>
</feature>
<reference evidence="2 3" key="1">
    <citation type="submission" date="2023-07" db="EMBL/GenBank/DDBJ databases">
        <title>Sorghum-associated microbial communities from plants grown in Nebraska, USA.</title>
        <authorList>
            <person name="Schachtman D."/>
        </authorList>
    </citation>
    <scope>NUCLEOTIDE SEQUENCE [LARGE SCALE GENOMIC DNA]</scope>
    <source>
        <strain evidence="2 3">BE314</strain>
    </source>
</reference>
<dbReference type="EMBL" id="JAVDXU010000001">
    <property type="protein sequence ID" value="MDR7269055.1"/>
    <property type="molecule type" value="Genomic_DNA"/>
</dbReference>
<evidence type="ECO:0000313" key="3">
    <source>
        <dbReference type="Proteomes" id="UP001180453"/>
    </source>
</evidence>
<keyword evidence="1" id="KW-1133">Transmembrane helix</keyword>
<gene>
    <name evidence="2" type="ORF">J2X20_001684</name>
</gene>
<name>A0ABU1YJM2_ROSSA</name>
<accession>A0ABU1YJM2</accession>
<feature type="transmembrane region" description="Helical" evidence="1">
    <location>
        <begin position="99"/>
        <end position="119"/>
    </location>
</feature>
<organism evidence="2 3">
    <name type="scientific">Roseateles saccharophilus</name>
    <name type="common">Pseudomonas saccharophila</name>
    <dbReference type="NCBI Taxonomy" id="304"/>
    <lineage>
        <taxon>Bacteria</taxon>
        <taxon>Pseudomonadati</taxon>
        <taxon>Pseudomonadota</taxon>
        <taxon>Betaproteobacteria</taxon>
        <taxon>Burkholderiales</taxon>
        <taxon>Sphaerotilaceae</taxon>
        <taxon>Roseateles</taxon>
    </lineage>
</organism>
<feature type="transmembrane region" description="Helical" evidence="1">
    <location>
        <begin position="32"/>
        <end position="53"/>
    </location>
</feature>
<feature type="transmembrane region" description="Helical" evidence="1">
    <location>
        <begin position="60"/>
        <end position="79"/>
    </location>
</feature>
<sequence length="183" mass="19816">MSLSVIAWMGWHWWPHWGLAFAAEDAPLAWWQAALLVANATAAAALACVHAAMGGRQRAVRWWTLLALGMVFAALDERFMAHEAVQDWLQFDLGWPRRWAQGVILVYALGGLALLRAVWAEGSATLRRWAIAALAAGAAAIALDLAFDTIAMQIVEEGLEALAETLLLAGLFSELGSAASPRR</sequence>
<comment type="caution">
    <text evidence="2">The sequence shown here is derived from an EMBL/GenBank/DDBJ whole genome shotgun (WGS) entry which is preliminary data.</text>
</comment>
<dbReference type="RefSeq" id="WP_310263361.1">
    <property type="nucleotide sequence ID" value="NZ_JAVDXU010000001.1"/>
</dbReference>
<evidence type="ECO:0000256" key="1">
    <source>
        <dbReference type="SAM" id="Phobius"/>
    </source>
</evidence>
<dbReference type="Proteomes" id="UP001180453">
    <property type="component" value="Unassembled WGS sequence"/>
</dbReference>
<keyword evidence="1" id="KW-0812">Transmembrane</keyword>